<feature type="domain" description="Heparinase II/III-like C-terminal" evidence="5">
    <location>
        <begin position="262"/>
        <end position="482"/>
    </location>
</feature>
<keyword evidence="4" id="KW-0456">Lyase</keyword>
<sequence>MSLIGPDRMDLLGVARRIDSPDVWNDARIPKLWLYHLHYFEDLIAPDAAARRGEQIALLARWIAENPPGVGNGWEPYPISLRLAHVVAWVLGGAPLSETLHASLSVQARMLAASLEWRVDGNHLLANARGLLFAGALLGGEEGDGWLAQGMALWNQLLAEQILPDGGHNERSAAYHAVILRDLLDLIQLFERVVPHAPVTAPLDMWRQTAAHMLDWLAAMRHGDGLIMQMQDATLHGPPTYDALCDYAHRVGVSTPLASEAAARHFADSGYARLQIGAARLFMDVGAVGPAHQPGHAHAGTLGIELSLGAQRLLVDCGVSEYGESAERLRQRGTAAHNTVCVADADSSEVWRGFRVGARARVFDVSVIKQEGKAMASAWHDGYVRLSGSPRHARYVRLEAGSVIIHDRVIGAYTHAQARFLLHPAVTLEVDDDGVGGRWRWPGGVGRWRIERGAATIEDATWHPDFGCVRPTQRLCVTLAEQESRVWFGWESSQYA</sequence>
<dbReference type="AlphaFoldDB" id="A0A1Y2K2Z1"/>
<evidence type="ECO:0000256" key="1">
    <source>
        <dbReference type="ARBA" id="ARBA00004418"/>
    </source>
</evidence>
<dbReference type="Pfam" id="PF16889">
    <property type="entry name" value="Hepar_II_III_N"/>
    <property type="match status" value="1"/>
</dbReference>
<dbReference type="PANTHER" id="PTHR39210">
    <property type="entry name" value="HEPARIN-SULFATE LYASE"/>
    <property type="match status" value="1"/>
</dbReference>
<dbReference type="InterPro" id="IPR008929">
    <property type="entry name" value="Chondroitin_lyas"/>
</dbReference>
<dbReference type="EMBL" id="LVJN01000020">
    <property type="protein sequence ID" value="OSM02363.1"/>
    <property type="molecule type" value="Genomic_DNA"/>
</dbReference>
<dbReference type="Proteomes" id="UP000194003">
    <property type="component" value="Unassembled WGS sequence"/>
</dbReference>
<dbReference type="Pfam" id="PF07940">
    <property type="entry name" value="Hepar_II_III_C"/>
    <property type="match status" value="1"/>
</dbReference>
<comment type="subcellular location">
    <subcellularLocation>
        <location evidence="1">Periplasm</location>
    </subcellularLocation>
</comment>
<name>A0A1Y2K2Z1_9PROT</name>
<evidence type="ECO:0000313" key="7">
    <source>
        <dbReference type="EMBL" id="OSM02363.1"/>
    </source>
</evidence>
<dbReference type="Gene3D" id="2.70.98.70">
    <property type="match status" value="1"/>
</dbReference>
<evidence type="ECO:0000259" key="5">
    <source>
        <dbReference type="Pfam" id="PF07940"/>
    </source>
</evidence>
<evidence type="ECO:0000256" key="3">
    <source>
        <dbReference type="ARBA" id="ARBA00022764"/>
    </source>
</evidence>
<evidence type="ECO:0000313" key="8">
    <source>
        <dbReference type="Proteomes" id="UP000194003"/>
    </source>
</evidence>
<reference evidence="7 8" key="1">
    <citation type="journal article" date="2016" name="BMC Genomics">
        <title>Combined genomic and structural analyses of a cultured magnetotactic bacterium reveals its niche adaptation to a dynamic environment.</title>
        <authorList>
            <person name="Araujo A.C."/>
            <person name="Morillo V."/>
            <person name="Cypriano J."/>
            <person name="Teixeira L.C."/>
            <person name="Leao P."/>
            <person name="Lyra S."/>
            <person name="Almeida L.G."/>
            <person name="Bazylinski D.A."/>
            <person name="Vasconcellos A.T."/>
            <person name="Abreu F."/>
            <person name="Lins U."/>
        </authorList>
    </citation>
    <scope>NUCLEOTIDE SEQUENCE [LARGE SCALE GENOMIC DNA]</scope>
    <source>
        <strain evidence="7 8">IT-1</strain>
    </source>
</reference>
<dbReference type="Gene3D" id="1.50.10.100">
    <property type="entry name" value="Chondroitin AC/alginate lyase"/>
    <property type="match status" value="1"/>
</dbReference>
<comment type="caution">
    <text evidence="7">The sequence shown here is derived from an EMBL/GenBank/DDBJ whole genome shotgun (WGS) entry which is preliminary data.</text>
</comment>
<dbReference type="PANTHER" id="PTHR39210:SF1">
    <property type="entry name" value="HEPARIN-SULFATE LYASE"/>
    <property type="match status" value="1"/>
</dbReference>
<evidence type="ECO:0000256" key="4">
    <source>
        <dbReference type="ARBA" id="ARBA00023239"/>
    </source>
</evidence>
<keyword evidence="8" id="KW-1185">Reference proteome</keyword>
<protein>
    <submittedName>
        <fullName evidence="7">Putative heparinase II/III family protein</fullName>
    </submittedName>
</protein>
<dbReference type="GO" id="GO:0042597">
    <property type="term" value="C:periplasmic space"/>
    <property type="evidence" value="ECO:0007669"/>
    <property type="project" value="UniProtKB-SubCell"/>
</dbReference>
<evidence type="ECO:0000256" key="2">
    <source>
        <dbReference type="ARBA" id="ARBA00022729"/>
    </source>
</evidence>
<proteinExistence type="predicted"/>
<feature type="domain" description="Heparin-sulfate lyase N-terminal" evidence="6">
    <location>
        <begin position="104"/>
        <end position="193"/>
    </location>
</feature>
<gene>
    <name evidence="7" type="ORF">MAIT1_02498</name>
</gene>
<accession>A0A1Y2K2Z1</accession>
<organism evidence="7 8">
    <name type="scientific">Magnetofaba australis IT-1</name>
    <dbReference type="NCBI Taxonomy" id="1434232"/>
    <lineage>
        <taxon>Bacteria</taxon>
        <taxon>Pseudomonadati</taxon>
        <taxon>Pseudomonadota</taxon>
        <taxon>Magnetococcia</taxon>
        <taxon>Magnetococcales</taxon>
        <taxon>Magnetococcaceae</taxon>
        <taxon>Magnetofaba</taxon>
    </lineage>
</organism>
<dbReference type="InterPro" id="IPR031680">
    <property type="entry name" value="Hepar_II_III_N"/>
</dbReference>
<keyword evidence="3" id="KW-0574">Periplasm</keyword>
<dbReference type="InterPro" id="IPR012480">
    <property type="entry name" value="Hepar_II_III_C"/>
</dbReference>
<dbReference type="SUPFAM" id="SSF48230">
    <property type="entry name" value="Chondroitin AC/alginate lyase"/>
    <property type="match status" value="1"/>
</dbReference>
<dbReference type="STRING" id="1434232.MAIT1_02498"/>
<evidence type="ECO:0000259" key="6">
    <source>
        <dbReference type="Pfam" id="PF16889"/>
    </source>
</evidence>
<keyword evidence="2" id="KW-0732">Signal</keyword>
<dbReference type="GO" id="GO:0016829">
    <property type="term" value="F:lyase activity"/>
    <property type="evidence" value="ECO:0007669"/>
    <property type="project" value="UniProtKB-KW"/>
</dbReference>